<reference evidence="1" key="1">
    <citation type="submission" date="2022-07" db="EMBL/GenBank/DDBJ databases">
        <authorList>
            <person name="Macas J."/>
            <person name="Novak P."/>
            <person name="Neumann P."/>
        </authorList>
    </citation>
    <scope>NUCLEOTIDE SEQUENCE</scope>
</reference>
<dbReference type="AlphaFoldDB" id="A0A9P0Z5G5"/>
<dbReference type="OrthoDB" id="1910495at2759"/>
<dbReference type="Proteomes" id="UP001152484">
    <property type="component" value="Unassembled WGS sequence"/>
</dbReference>
<dbReference type="PANTHER" id="PTHR35477">
    <property type="entry name" value="OS06G0728500 PROTEIN"/>
    <property type="match status" value="1"/>
</dbReference>
<accession>A0A9P0Z5G5</accession>
<evidence type="ECO:0000313" key="2">
    <source>
        <dbReference type="Proteomes" id="UP001152484"/>
    </source>
</evidence>
<name>A0A9P0Z5G5_CUSEU</name>
<evidence type="ECO:0000313" key="1">
    <source>
        <dbReference type="EMBL" id="CAH9090001.1"/>
    </source>
</evidence>
<organism evidence="1 2">
    <name type="scientific">Cuscuta europaea</name>
    <name type="common">European dodder</name>
    <dbReference type="NCBI Taxonomy" id="41803"/>
    <lineage>
        <taxon>Eukaryota</taxon>
        <taxon>Viridiplantae</taxon>
        <taxon>Streptophyta</taxon>
        <taxon>Embryophyta</taxon>
        <taxon>Tracheophyta</taxon>
        <taxon>Spermatophyta</taxon>
        <taxon>Magnoliopsida</taxon>
        <taxon>eudicotyledons</taxon>
        <taxon>Gunneridae</taxon>
        <taxon>Pentapetalae</taxon>
        <taxon>asterids</taxon>
        <taxon>lamiids</taxon>
        <taxon>Solanales</taxon>
        <taxon>Convolvulaceae</taxon>
        <taxon>Cuscuteae</taxon>
        <taxon>Cuscuta</taxon>
        <taxon>Cuscuta subgen. Cuscuta</taxon>
    </lineage>
</organism>
<dbReference type="PANTHER" id="PTHR35477:SF1">
    <property type="entry name" value="OS06G0728500 PROTEIN"/>
    <property type="match status" value="1"/>
</dbReference>
<proteinExistence type="predicted"/>
<comment type="caution">
    <text evidence="1">The sequence shown here is derived from an EMBL/GenBank/DDBJ whole genome shotgun (WGS) entry which is preliminary data.</text>
</comment>
<sequence>MEANGCDVNNLDVNNLDNDVLLPPRKRLLAGLKKQNCDINPQSPSSSYDMGNNVAGIEFVTRLNKLLRSHLSNHSLSNEEIIEASRVEAVEAAKAARNARAFAEEKAAKAAKAITAAKAALELVTNSDEEAATRNSQSKKNKMKKHVAVHTLYNKNKGAGSCMTDEELAKKLHRAINSSSRTHKQHKRLKTLPLCETSKVSSTSIERIIQSDRSKMDNGEELQVNKSNFIVVESGKEVANGLKKVDEEYVHNVCSVGKKKGRFKQKKLPLSICNFRDQASPQEKVKFKTPRPIRENVIMATSTAINNKSLFPVERTPTWKCQAFKEPTTCLNHNNLMHS</sequence>
<protein>
    <submittedName>
        <fullName evidence="1">Uncharacterized protein</fullName>
    </submittedName>
</protein>
<keyword evidence="2" id="KW-1185">Reference proteome</keyword>
<dbReference type="EMBL" id="CAMAPE010000021">
    <property type="protein sequence ID" value="CAH9090001.1"/>
    <property type="molecule type" value="Genomic_DNA"/>
</dbReference>
<gene>
    <name evidence="1" type="ORF">CEURO_LOCUS11070</name>
</gene>